<keyword evidence="1" id="KW-0472">Membrane</keyword>
<protein>
    <submittedName>
        <fullName evidence="3">DUF554 domain-containing protein</fullName>
    </submittedName>
    <submittedName>
        <fullName evidence="2">Membrane protein</fullName>
    </submittedName>
</protein>
<dbReference type="PANTHER" id="PTHR36111">
    <property type="entry name" value="INNER MEMBRANE PROTEIN-RELATED"/>
    <property type="match status" value="1"/>
</dbReference>
<sequence>MKGVIVNSITVFLGSIIGILINKGIKESLKESIMNGLGLCIILIGISVSVNVDNIILVIVSIVVGTIIGEEINIDRKLHSLGNRMEEKLKGKGGGKISEGFVLSTLLMCVGAMSVVGSLEAGLSSNNSTLYAKSVLDGFSAIIFSSTYGIGVAFSAISIFIYQGFIASLAFLIKDILTPEAINNMSIVGGLLISALGLNMLKITKIKVANLLPAILIPFIYEIFKNMIKLIGA</sequence>
<dbReference type="Proteomes" id="UP000290921">
    <property type="component" value="Unassembled WGS sequence"/>
</dbReference>
<dbReference type="AlphaFoldDB" id="A0A4Q0VAV0"/>
<evidence type="ECO:0000313" key="2">
    <source>
        <dbReference type="EMBL" id="BDR82154.1"/>
    </source>
</evidence>
<reference evidence="2 5" key="2">
    <citation type="submission" date="2022-09" db="EMBL/GenBank/DDBJ databases">
        <title>complete genome sequences of Clostridium tetani str. KHSU-234311-028 isolated from soil.</title>
        <authorList>
            <person name="Sekizuka T."/>
            <person name="Shitada C."/>
            <person name="Takahashi M."/>
            <person name="Kuroda M."/>
        </authorList>
    </citation>
    <scope>NUCLEOTIDE SEQUENCE [LARGE SCALE GENOMIC DNA]</scope>
    <source>
        <strain evidence="2 5">KHSU-234311-028</strain>
    </source>
</reference>
<evidence type="ECO:0000313" key="3">
    <source>
        <dbReference type="EMBL" id="RXI48244.1"/>
    </source>
</evidence>
<dbReference type="RefSeq" id="WP_129030553.1">
    <property type="nucleotide sequence ID" value="NZ_AP026806.1"/>
</dbReference>
<evidence type="ECO:0000256" key="1">
    <source>
        <dbReference type="SAM" id="Phobius"/>
    </source>
</evidence>
<feature type="transmembrane region" description="Helical" evidence="1">
    <location>
        <begin position="32"/>
        <end position="49"/>
    </location>
</feature>
<dbReference type="EMBL" id="AP026818">
    <property type="protein sequence ID" value="BDR82154.1"/>
    <property type="molecule type" value="Genomic_DNA"/>
</dbReference>
<feature type="transmembrane region" description="Helical" evidence="1">
    <location>
        <begin position="6"/>
        <end position="25"/>
    </location>
</feature>
<proteinExistence type="predicted"/>
<keyword evidence="1" id="KW-0812">Transmembrane</keyword>
<dbReference type="PANTHER" id="PTHR36111:SF2">
    <property type="entry name" value="INNER MEMBRANE PROTEIN"/>
    <property type="match status" value="1"/>
</dbReference>
<evidence type="ECO:0000313" key="4">
    <source>
        <dbReference type="Proteomes" id="UP000290921"/>
    </source>
</evidence>
<feature type="transmembrane region" description="Helical" evidence="1">
    <location>
        <begin position="139"/>
        <end position="162"/>
    </location>
</feature>
<dbReference type="InterPro" id="IPR007563">
    <property type="entry name" value="DUF554"/>
</dbReference>
<reference evidence="3 4" key="1">
    <citation type="submission" date="2018-06" db="EMBL/GenBank/DDBJ databases">
        <title>Genome conservation of Clostridium tetani.</title>
        <authorList>
            <person name="Bruggemann H."/>
            <person name="Popoff M.R."/>
        </authorList>
    </citation>
    <scope>NUCLEOTIDE SEQUENCE [LARGE SCALE GENOMIC DNA]</scope>
    <source>
        <strain evidence="3 4">2017.061</strain>
    </source>
</reference>
<dbReference type="Pfam" id="PF04474">
    <property type="entry name" value="DUF554"/>
    <property type="match status" value="1"/>
</dbReference>
<organism evidence="3 4">
    <name type="scientific">Clostridium tetani</name>
    <dbReference type="NCBI Taxonomy" id="1513"/>
    <lineage>
        <taxon>Bacteria</taxon>
        <taxon>Bacillati</taxon>
        <taxon>Bacillota</taxon>
        <taxon>Clostridia</taxon>
        <taxon>Eubacteriales</taxon>
        <taxon>Clostridiaceae</taxon>
        <taxon>Clostridium</taxon>
    </lineage>
</organism>
<gene>
    <name evidence="3" type="ORF">DP130_09125</name>
    <name evidence="2" type="ORF">K234311028_24000</name>
</gene>
<name>A0A4Q0VAV0_CLOTA</name>
<feature type="transmembrane region" description="Helical" evidence="1">
    <location>
        <begin position="55"/>
        <end position="74"/>
    </location>
</feature>
<keyword evidence="1" id="KW-1133">Transmembrane helix</keyword>
<evidence type="ECO:0000313" key="5">
    <source>
        <dbReference type="Proteomes" id="UP001321763"/>
    </source>
</evidence>
<feature type="transmembrane region" description="Helical" evidence="1">
    <location>
        <begin position="182"/>
        <end position="200"/>
    </location>
</feature>
<dbReference type="Proteomes" id="UP001321763">
    <property type="component" value="Chromosome"/>
</dbReference>
<accession>A0A4Q0VAV0</accession>
<dbReference type="EMBL" id="QMAP01000007">
    <property type="protein sequence ID" value="RXI48244.1"/>
    <property type="molecule type" value="Genomic_DNA"/>
</dbReference>